<dbReference type="InterPro" id="IPR000210">
    <property type="entry name" value="BTB/POZ_dom"/>
</dbReference>
<dbReference type="SMART" id="SM00225">
    <property type="entry name" value="BTB"/>
    <property type="match status" value="1"/>
</dbReference>
<reference evidence="2" key="1">
    <citation type="submission" date="2020-01" db="EMBL/GenBank/DDBJ databases">
        <title>Identification and distribution of gene clusters putatively required for synthesis of sphingolipid metabolism inhibitors in phylogenetically diverse species of the filamentous fungus Fusarium.</title>
        <authorList>
            <person name="Kim H.-S."/>
            <person name="Busman M."/>
            <person name="Brown D.W."/>
            <person name="Divon H."/>
            <person name="Uhlig S."/>
            <person name="Proctor R.H."/>
        </authorList>
    </citation>
    <scope>NUCLEOTIDE SEQUENCE</scope>
    <source>
        <strain evidence="2">NRRL 31653</strain>
    </source>
</reference>
<dbReference type="AlphaFoldDB" id="A0A9P5E4T3"/>
<gene>
    <name evidence="2" type="ORF">FAGAP_8832</name>
</gene>
<evidence type="ECO:0000313" key="2">
    <source>
        <dbReference type="EMBL" id="KAF4495006.1"/>
    </source>
</evidence>
<dbReference type="EMBL" id="LUFC02000699">
    <property type="protein sequence ID" value="KAF4495006.1"/>
    <property type="molecule type" value="Genomic_DNA"/>
</dbReference>
<evidence type="ECO:0000259" key="1">
    <source>
        <dbReference type="PROSITE" id="PS50097"/>
    </source>
</evidence>
<dbReference type="Gene3D" id="3.30.710.10">
    <property type="entry name" value="Potassium Channel Kv1.1, Chain A"/>
    <property type="match status" value="1"/>
</dbReference>
<dbReference type="OrthoDB" id="6359816at2759"/>
<feature type="domain" description="BTB" evidence="1">
    <location>
        <begin position="22"/>
        <end position="89"/>
    </location>
</feature>
<organism evidence="2 3">
    <name type="scientific">Fusarium agapanthi</name>
    <dbReference type="NCBI Taxonomy" id="1803897"/>
    <lineage>
        <taxon>Eukaryota</taxon>
        <taxon>Fungi</taxon>
        <taxon>Dikarya</taxon>
        <taxon>Ascomycota</taxon>
        <taxon>Pezizomycotina</taxon>
        <taxon>Sordariomycetes</taxon>
        <taxon>Hypocreomycetidae</taxon>
        <taxon>Hypocreales</taxon>
        <taxon>Nectriaceae</taxon>
        <taxon>Fusarium</taxon>
        <taxon>Fusarium fujikuroi species complex</taxon>
    </lineage>
</organism>
<dbReference type="Pfam" id="PF00651">
    <property type="entry name" value="BTB"/>
    <property type="match status" value="1"/>
</dbReference>
<keyword evidence="3" id="KW-1185">Reference proteome</keyword>
<comment type="caution">
    <text evidence="2">The sequence shown here is derived from an EMBL/GenBank/DDBJ whole genome shotgun (WGS) entry which is preliminary data.</text>
</comment>
<proteinExistence type="predicted"/>
<dbReference type="Proteomes" id="UP000737391">
    <property type="component" value="Unassembled WGS sequence"/>
</dbReference>
<dbReference type="PROSITE" id="PS50097">
    <property type="entry name" value="BTB"/>
    <property type="match status" value="1"/>
</dbReference>
<dbReference type="InterPro" id="IPR011333">
    <property type="entry name" value="SKP1/BTB/POZ_sf"/>
</dbReference>
<dbReference type="PANTHER" id="PTHR47843:SF5">
    <property type="entry name" value="BTB_POZ DOMAIN PROTEIN"/>
    <property type="match status" value="1"/>
</dbReference>
<name>A0A9P5E4T3_9HYPO</name>
<accession>A0A9P5E4T3</accession>
<dbReference type="SUPFAM" id="SSF54695">
    <property type="entry name" value="POZ domain"/>
    <property type="match status" value="1"/>
</dbReference>
<dbReference type="PANTHER" id="PTHR47843">
    <property type="entry name" value="BTB DOMAIN-CONTAINING PROTEIN-RELATED"/>
    <property type="match status" value="1"/>
</dbReference>
<dbReference type="CDD" id="cd18186">
    <property type="entry name" value="BTB_POZ_ZBTB_KLHL-like"/>
    <property type="match status" value="1"/>
</dbReference>
<sequence length="219" mass="25795">MDSESRNFRMSLWQARENHEFTDFTFVCGATQFPVHKVIVCSQSDVFHAACTGPFKESSTNEFDLSEFSVDHVTWLIDFLYTGAYETPKDSNLDDHIYMFAMGDMYRIEPLAEYAAEKFRVGISHLLMLEEVLPLIPLVYNSTPEHRQELRQHVVKFMRSPAPGIKEAMESREWYDDMTKECPCFIKDLLFSYLEWSDRDWCIFEWQKGFRETEASTEI</sequence>
<evidence type="ECO:0000313" key="3">
    <source>
        <dbReference type="Proteomes" id="UP000737391"/>
    </source>
</evidence>
<protein>
    <recommendedName>
        <fullName evidence="1">BTB domain-containing protein</fullName>
    </recommendedName>
</protein>